<gene>
    <name evidence="13" type="primary">lpxK</name>
    <name evidence="15" type="ORF">SAMN05660862_2676</name>
</gene>
<evidence type="ECO:0000256" key="14">
    <source>
        <dbReference type="SAM" id="Phobius"/>
    </source>
</evidence>
<dbReference type="AlphaFoldDB" id="A0A1X7KAB9"/>
<reference evidence="15 16" key="1">
    <citation type="submission" date="2017-04" db="EMBL/GenBank/DDBJ databases">
        <authorList>
            <person name="Afonso C.L."/>
            <person name="Miller P.J."/>
            <person name="Scott M.A."/>
            <person name="Spackman E."/>
            <person name="Goraichik I."/>
            <person name="Dimitrov K.M."/>
            <person name="Suarez D.L."/>
            <person name="Swayne D.E."/>
        </authorList>
    </citation>
    <scope>NUCLEOTIDE SEQUENCE [LARGE SCALE GENOMIC DNA]</scope>
    <source>
        <strain evidence="15 16">DSM 22418</strain>
    </source>
</reference>
<dbReference type="NCBIfam" id="TIGR00682">
    <property type="entry name" value="lpxK"/>
    <property type="match status" value="1"/>
</dbReference>
<evidence type="ECO:0000256" key="2">
    <source>
        <dbReference type="ARBA" id="ARBA00004870"/>
    </source>
</evidence>
<dbReference type="HAMAP" id="MF_00409">
    <property type="entry name" value="LpxK"/>
    <property type="match status" value="1"/>
</dbReference>
<evidence type="ECO:0000313" key="16">
    <source>
        <dbReference type="Proteomes" id="UP000192980"/>
    </source>
</evidence>
<keyword evidence="14" id="KW-0812">Transmembrane</keyword>
<dbReference type="PANTHER" id="PTHR42724">
    <property type="entry name" value="TETRAACYLDISACCHARIDE 4'-KINASE"/>
    <property type="match status" value="1"/>
</dbReference>
<comment type="similarity">
    <text evidence="13">Belongs to the LpxK family.</text>
</comment>
<dbReference type="InterPro" id="IPR027417">
    <property type="entry name" value="P-loop_NTPase"/>
</dbReference>
<feature type="transmembrane region" description="Helical" evidence="14">
    <location>
        <begin position="6"/>
        <end position="23"/>
    </location>
</feature>
<keyword evidence="11 13" id="KW-0443">Lipid metabolism</keyword>
<comment type="catalytic activity">
    <reaction evidence="13">
        <text>a lipid A disaccharide + ATP = a lipid IVA + ADP + H(+)</text>
        <dbReference type="Rhea" id="RHEA:67840"/>
        <dbReference type="ChEBI" id="CHEBI:15378"/>
        <dbReference type="ChEBI" id="CHEBI:30616"/>
        <dbReference type="ChEBI" id="CHEBI:176343"/>
        <dbReference type="ChEBI" id="CHEBI:176425"/>
        <dbReference type="ChEBI" id="CHEBI:456216"/>
        <dbReference type="EC" id="2.7.1.130"/>
    </reaction>
</comment>
<dbReference type="Proteomes" id="UP000192980">
    <property type="component" value="Unassembled WGS sequence"/>
</dbReference>
<keyword evidence="10 13" id="KW-0067">ATP-binding</keyword>
<dbReference type="STRING" id="561061.SAMN05660862_2676"/>
<dbReference type="GO" id="GO:0005524">
    <property type="term" value="F:ATP binding"/>
    <property type="evidence" value="ECO:0007669"/>
    <property type="project" value="UniProtKB-UniRule"/>
</dbReference>
<dbReference type="GO" id="GO:0009029">
    <property type="term" value="F:lipid-A 4'-kinase activity"/>
    <property type="evidence" value="ECO:0007669"/>
    <property type="project" value="UniProtKB-UniRule"/>
</dbReference>
<dbReference type="GO" id="GO:0005886">
    <property type="term" value="C:plasma membrane"/>
    <property type="evidence" value="ECO:0007669"/>
    <property type="project" value="TreeGrafter"/>
</dbReference>
<dbReference type="GO" id="GO:0009244">
    <property type="term" value="P:lipopolysaccharide core region biosynthetic process"/>
    <property type="evidence" value="ECO:0007669"/>
    <property type="project" value="TreeGrafter"/>
</dbReference>
<evidence type="ECO:0000313" key="15">
    <source>
        <dbReference type="EMBL" id="SMG38119.1"/>
    </source>
</evidence>
<evidence type="ECO:0000256" key="10">
    <source>
        <dbReference type="ARBA" id="ARBA00022840"/>
    </source>
</evidence>
<evidence type="ECO:0000256" key="8">
    <source>
        <dbReference type="ARBA" id="ARBA00022741"/>
    </source>
</evidence>
<dbReference type="EC" id="2.7.1.130" evidence="3 13"/>
<evidence type="ECO:0000256" key="1">
    <source>
        <dbReference type="ARBA" id="ARBA00002274"/>
    </source>
</evidence>
<dbReference type="SUPFAM" id="SSF52540">
    <property type="entry name" value="P-loop containing nucleoside triphosphate hydrolases"/>
    <property type="match status" value="1"/>
</dbReference>
<comment type="caution">
    <text evidence="13">Lacks conserved residue(s) required for the propagation of feature annotation.</text>
</comment>
<name>A0A1X7KAB9_9SPHI</name>
<keyword evidence="16" id="KW-1185">Reference proteome</keyword>
<evidence type="ECO:0000256" key="7">
    <source>
        <dbReference type="ARBA" id="ARBA00022679"/>
    </source>
</evidence>
<sequence length="345" mass="39942">MLMKILRWFLLPITLLYTVIIWFRNRLYDYGILKSTSYNLPVIVIGNLAVGGTGKSPMTEYVLRLVKDKYRVAVLSRGYGRRTKGFYYVESTSDARDVGDEPLQIKRKFPDNTVAVSENRCIGVEKLKDKHDAILLDDAFQHRKLTPSFSILLFDYQSLQEPILSLPTGNFRDLLQESRRADVIVVTKSPEVIHSEERFAIETRFLKYTKAPVFFSRIAYQSIIDKNQQFFDTSLLQDTAVLLLTGIANPIPLYAYLKPRCLQMEHISFPDHHAFTDTDINRVVRTFNNILNSKKIILTTEKDMQRLPQSFVLAYPIYYIPITQEIAFNQSDVFNTLILRSFVTD</sequence>
<keyword evidence="9 13" id="KW-0418">Kinase</keyword>
<evidence type="ECO:0000256" key="3">
    <source>
        <dbReference type="ARBA" id="ARBA00012071"/>
    </source>
</evidence>
<evidence type="ECO:0000256" key="11">
    <source>
        <dbReference type="ARBA" id="ARBA00023098"/>
    </source>
</evidence>
<evidence type="ECO:0000256" key="6">
    <source>
        <dbReference type="ARBA" id="ARBA00022556"/>
    </source>
</evidence>
<organism evidence="15 16">
    <name type="scientific">Sphingobacterium psychroaquaticum</name>
    <dbReference type="NCBI Taxonomy" id="561061"/>
    <lineage>
        <taxon>Bacteria</taxon>
        <taxon>Pseudomonadati</taxon>
        <taxon>Bacteroidota</taxon>
        <taxon>Sphingobacteriia</taxon>
        <taxon>Sphingobacteriales</taxon>
        <taxon>Sphingobacteriaceae</taxon>
        <taxon>Sphingobacterium</taxon>
    </lineage>
</organism>
<keyword evidence="8 13" id="KW-0547">Nucleotide-binding</keyword>
<comment type="function">
    <text evidence="1 13">Transfers the gamma-phosphate of ATP to the 4'-position of a tetraacyldisaccharide 1-phosphate intermediate (termed DS-1-P) to form tetraacyldisaccharide 1,4'-bis-phosphate (lipid IVA).</text>
</comment>
<keyword evidence="5 13" id="KW-0444">Lipid biosynthesis</keyword>
<evidence type="ECO:0000256" key="9">
    <source>
        <dbReference type="ARBA" id="ARBA00022777"/>
    </source>
</evidence>
<dbReference type="InterPro" id="IPR003758">
    <property type="entry name" value="LpxK"/>
</dbReference>
<evidence type="ECO:0000256" key="4">
    <source>
        <dbReference type="ARBA" id="ARBA00016436"/>
    </source>
</evidence>
<keyword evidence="14" id="KW-1133">Transmembrane helix</keyword>
<comment type="pathway">
    <text evidence="2 13">Glycolipid biosynthesis; lipid IV(A) biosynthesis; lipid IV(A) from (3R)-3-hydroxytetradecanoyl-[acyl-carrier-protein] and UDP-N-acetyl-alpha-D-glucosamine: step 6/6.</text>
</comment>
<keyword evidence="14" id="KW-0472">Membrane</keyword>
<dbReference type="PANTHER" id="PTHR42724:SF1">
    <property type="entry name" value="TETRAACYLDISACCHARIDE 4'-KINASE, MITOCHONDRIAL-RELATED"/>
    <property type="match status" value="1"/>
</dbReference>
<keyword evidence="7 13" id="KW-0808">Transferase</keyword>
<dbReference type="GO" id="GO:0009245">
    <property type="term" value="P:lipid A biosynthetic process"/>
    <property type="evidence" value="ECO:0007669"/>
    <property type="project" value="UniProtKB-UniRule"/>
</dbReference>
<evidence type="ECO:0000256" key="13">
    <source>
        <dbReference type="HAMAP-Rule" id="MF_00409"/>
    </source>
</evidence>
<evidence type="ECO:0000256" key="12">
    <source>
        <dbReference type="ARBA" id="ARBA00029757"/>
    </source>
</evidence>
<protein>
    <recommendedName>
        <fullName evidence="4 13">Tetraacyldisaccharide 4'-kinase</fullName>
        <ecNumber evidence="3 13">2.7.1.130</ecNumber>
    </recommendedName>
    <alternativeName>
        <fullName evidence="12 13">Lipid A 4'-kinase</fullName>
    </alternativeName>
</protein>
<keyword evidence="6 13" id="KW-0441">Lipid A biosynthesis</keyword>
<proteinExistence type="inferred from homology"/>
<dbReference type="Pfam" id="PF02606">
    <property type="entry name" value="LpxK"/>
    <property type="match status" value="1"/>
</dbReference>
<evidence type="ECO:0000256" key="5">
    <source>
        <dbReference type="ARBA" id="ARBA00022516"/>
    </source>
</evidence>
<accession>A0A1X7KAB9</accession>
<dbReference type="EMBL" id="FXAU01000005">
    <property type="protein sequence ID" value="SMG38119.1"/>
    <property type="molecule type" value="Genomic_DNA"/>
</dbReference>
<dbReference type="UniPathway" id="UPA00359">
    <property type="reaction ID" value="UER00482"/>
</dbReference>